<dbReference type="EMBL" id="VJZE01000013">
    <property type="protein sequence ID" value="MPY39125.1"/>
    <property type="molecule type" value="Genomic_DNA"/>
</dbReference>
<sequence length="175" mass="18790">MRRLLGDFLQRGDPGIELRPVEGHFSQLHQGIREVVEIPQPLRTGPGRGVHGRLVGLHGLGQAGRFAGDAPPAAKCAAECVTAGGAEHRPLGCLQSRGAQRIDGLLQVRGVPTATVSLRQVCSARPHRLDADISRRARGAGRVRERFNGLVQFLIRENIGRDMTTVITGHGPSPL</sequence>
<dbReference type="AlphaFoldDB" id="A0A5N8VYW7"/>
<accession>A0A5N8VYW7</accession>
<reference evidence="1 2" key="1">
    <citation type="submission" date="2019-07" db="EMBL/GenBank/DDBJ databases">
        <title>New species of Amycolatopsis and Streptomyces.</title>
        <authorList>
            <person name="Duangmal K."/>
            <person name="Teo W.F.A."/>
            <person name="Lipun K."/>
        </authorList>
    </citation>
    <scope>NUCLEOTIDE SEQUENCE [LARGE SCALE GENOMIC DNA]</scope>
    <source>
        <strain evidence="1 2">TISTR 2346</strain>
    </source>
</reference>
<protein>
    <submittedName>
        <fullName evidence="1">Uncharacterized protein</fullName>
    </submittedName>
</protein>
<evidence type="ECO:0000313" key="2">
    <source>
        <dbReference type="Proteomes" id="UP000326979"/>
    </source>
</evidence>
<proteinExistence type="predicted"/>
<dbReference type="RefSeq" id="WP_152780365.1">
    <property type="nucleotide sequence ID" value="NZ_BAABEQ010000146.1"/>
</dbReference>
<dbReference type="Proteomes" id="UP000326979">
    <property type="component" value="Unassembled WGS sequence"/>
</dbReference>
<comment type="caution">
    <text evidence="1">The sequence shown here is derived from an EMBL/GenBank/DDBJ whole genome shotgun (WGS) entry which is preliminary data.</text>
</comment>
<evidence type="ECO:0000313" key="1">
    <source>
        <dbReference type="EMBL" id="MPY39125.1"/>
    </source>
</evidence>
<keyword evidence="2" id="KW-1185">Reference proteome</keyword>
<organism evidence="1 2">
    <name type="scientific">Streptomyces phyllanthi</name>
    <dbReference type="NCBI Taxonomy" id="1803180"/>
    <lineage>
        <taxon>Bacteria</taxon>
        <taxon>Bacillati</taxon>
        <taxon>Actinomycetota</taxon>
        <taxon>Actinomycetes</taxon>
        <taxon>Kitasatosporales</taxon>
        <taxon>Streptomycetaceae</taxon>
        <taxon>Streptomyces</taxon>
    </lineage>
</organism>
<name>A0A5N8VYW7_9ACTN</name>
<gene>
    <name evidence="1" type="ORF">FNH04_04055</name>
</gene>